<dbReference type="GO" id="GO:0030170">
    <property type="term" value="F:pyridoxal phosphate binding"/>
    <property type="evidence" value="ECO:0007669"/>
    <property type="project" value="InterPro"/>
</dbReference>
<dbReference type="PANTHER" id="PTHR46383">
    <property type="entry name" value="ASPARTATE AMINOTRANSFERASE"/>
    <property type="match status" value="1"/>
</dbReference>
<evidence type="ECO:0000313" key="9">
    <source>
        <dbReference type="Proteomes" id="UP000034837"/>
    </source>
</evidence>
<protein>
    <recommendedName>
        <fullName evidence="6">Aminotransferase</fullName>
        <ecNumber evidence="6">2.6.1.-</ecNumber>
    </recommendedName>
</protein>
<comment type="cofactor">
    <cofactor evidence="1 6">
        <name>pyridoxal 5'-phosphate</name>
        <dbReference type="ChEBI" id="CHEBI:597326"/>
    </cofactor>
</comment>
<dbReference type="FunFam" id="3.40.640.10:FF:000033">
    <property type="entry name" value="Aspartate aminotransferase"/>
    <property type="match status" value="1"/>
</dbReference>
<dbReference type="PROSITE" id="PS00105">
    <property type="entry name" value="AA_TRANSFER_CLASS_1"/>
    <property type="match status" value="1"/>
</dbReference>
<dbReference type="Gene3D" id="3.40.640.10">
    <property type="entry name" value="Type I PLP-dependent aspartate aminotransferase-like (Major domain)"/>
    <property type="match status" value="1"/>
</dbReference>
<dbReference type="InterPro" id="IPR004839">
    <property type="entry name" value="Aminotransferase_I/II_large"/>
</dbReference>
<evidence type="ECO:0000256" key="5">
    <source>
        <dbReference type="ARBA" id="ARBA00022898"/>
    </source>
</evidence>
<dbReference type="InterPro" id="IPR050596">
    <property type="entry name" value="AspAT/PAT-like"/>
</dbReference>
<dbReference type="EMBL" id="LCDO01000034">
    <property type="protein sequence ID" value="KKS54377.1"/>
    <property type="molecule type" value="Genomic_DNA"/>
</dbReference>
<accession>A0A0G1A0B7</accession>
<dbReference type="GO" id="GO:0006520">
    <property type="term" value="P:amino acid metabolic process"/>
    <property type="evidence" value="ECO:0007669"/>
    <property type="project" value="InterPro"/>
</dbReference>
<dbReference type="SUPFAM" id="SSF53383">
    <property type="entry name" value="PLP-dependent transferases"/>
    <property type="match status" value="1"/>
</dbReference>
<dbReference type="GO" id="GO:0008483">
    <property type="term" value="F:transaminase activity"/>
    <property type="evidence" value="ECO:0007669"/>
    <property type="project" value="UniProtKB-KW"/>
</dbReference>
<dbReference type="Proteomes" id="UP000034837">
    <property type="component" value="Unassembled WGS sequence"/>
</dbReference>
<keyword evidence="5" id="KW-0663">Pyridoxal phosphate</keyword>
<keyword evidence="4 6" id="KW-0808">Transferase</keyword>
<proteinExistence type="inferred from homology"/>
<evidence type="ECO:0000256" key="3">
    <source>
        <dbReference type="ARBA" id="ARBA00022576"/>
    </source>
</evidence>
<gene>
    <name evidence="8" type="ORF">UV20_C0034G0005</name>
</gene>
<evidence type="ECO:0000313" key="8">
    <source>
        <dbReference type="EMBL" id="KKS54377.1"/>
    </source>
</evidence>
<dbReference type="InterPro" id="IPR015424">
    <property type="entry name" value="PyrdxlP-dep_Trfase"/>
</dbReference>
<comment type="caution">
    <text evidence="8">The sequence shown here is derived from an EMBL/GenBank/DDBJ whole genome shotgun (WGS) entry which is preliminary data.</text>
</comment>
<dbReference type="Pfam" id="PF00155">
    <property type="entry name" value="Aminotran_1_2"/>
    <property type="match status" value="1"/>
</dbReference>
<organism evidence="8 9">
    <name type="scientific">Candidatus Magasanikbacteria bacterium GW2011_GWA2_42_32</name>
    <dbReference type="NCBI Taxonomy" id="1619039"/>
    <lineage>
        <taxon>Bacteria</taxon>
        <taxon>Candidatus Magasanikiibacteriota</taxon>
    </lineage>
</organism>
<dbReference type="AlphaFoldDB" id="A0A0G1A0B7"/>
<dbReference type="PANTHER" id="PTHR46383:SF3">
    <property type="entry name" value="ASPARTATE AMINOTRANSFERASE-RELATED"/>
    <property type="match status" value="1"/>
</dbReference>
<dbReference type="InterPro" id="IPR004838">
    <property type="entry name" value="NHTrfase_class1_PyrdxlP-BS"/>
</dbReference>
<evidence type="ECO:0000256" key="4">
    <source>
        <dbReference type="ARBA" id="ARBA00022679"/>
    </source>
</evidence>
<dbReference type="InterPro" id="IPR015421">
    <property type="entry name" value="PyrdxlP-dep_Trfase_major"/>
</dbReference>
<dbReference type="CDD" id="cd00609">
    <property type="entry name" value="AAT_like"/>
    <property type="match status" value="1"/>
</dbReference>
<comment type="similarity">
    <text evidence="2 6">Belongs to the class-I pyridoxal-phosphate-dependent aminotransferase family.</text>
</comment>
<dbReference type="PRINTS" id="PR00753">
    <property type="entry name" value="ACCSYNTHASE"/>
</dbReference>
<evidence type="ECO:0000256" key="2">
    <source>
        <dbReference type="ARBA" id="ARBA00007441"/>
    </source>
</evidence>
<evidence type="ECO:0000256" key="1">
    <source>
        <dbReference type="ARBA" id="ARBA00001933"/>
    </source>
</evidence>
<reference evidence="8 9" key="1">
    <citation type="journal article" date="2015" name="Nature">
        <title>rRNA introns, odd ribosomes, and small enigmatic genomes across a large radiation of phyla.</title>
        <authorList>
            <person name="Brown C.T."/>
            <person name="Hug L.A."/>
            <person name="Thomas B.C."/>
            <person name="Sharon I."/>
            <person name="Castelle C.J."/>
            <person name="Singh A."/>
            <person name="Wilkins M.J."/>
            <person name="Williams K.H."/>
            <person name="Banfield J.F."/>
        </authorList>
    </citation>
    <scope>NUCLEOTIDE SEQUENCE [LARGE SCALE GENOMIC DNA]</scope>
</reference>
<evidence type="ECO:0000256" key="6">
    <source>
        <dbReference type="RuleBase" id="RU000481"/>
    </source>
</evidence>
<keyword evidence="3 6" id="KW-0032">Aminotransferase</keyword>
<feature type="domain" description="Aminotransferase class I/classII large" evidence="7">
    <location>
        <begin position="28"/>
        <end position="361"/>
    </location>
</feature>
<sequence length="374" mass="42399">MFTISKRIQAIEASGIRRVFDLAAKLKNPINFSIGQPDFDVPPAIKREAILAIRQGFNKYVPTQGILPLRQKIAEKLKRENQIDAKAEEILITAGVSGGLFLAFAALLNPGEEIIVPDPYFVAYKQLLKFLGAKPRFVSTYPDFCLRPEKIEAIVNRKTKAILLNSPNNPTGQVLERATIEAMVRIAKKHNLWLISDEVYEAFIFDGRKNFSPANIYEKTITLNGFSKIYAMTGWRLGYLHGPKEIVAEMAKLQQYTFVCGPSFAQKAALKGLDMNFEKEIKRNYQRKRDLIYHGLRDHFRVVKPEGAFYLFPQAPDGRGMDFVERAVKKNVLLVPGSVFSERNSHFRISFAATEKTIYEGVKILTKMVGSYKL</sequence>
<name>A0A0G1A0B7_9BACT</name>
<evidence type="ECO:0000259" key="7">
    <source>
        <dbReference type="Pfam" id="PF00155"/>
    </source>
</evidence>
<dbReference type="EC" id="2.6.1.-" evidence="6"/>